<dbReference type="AlphaFoldDB" id="A0A7C3ZHD5"/>
<dbReference type="EMBL" id="DSPX01000003">
    <property type="protein sequence ID" value="HGF99182.1"/>
    <property type="molecule type" value="Genomic_DNA"/>
</dbReference>
<feature type="transmembrane region" description="Helical" evidence="1">
    <location>
        <begin position="354"/>
        <end position="372"/>
    </location>
</feature>
<feature type="transmembrane region" description="Helical" evidence="1">
    <location>
        <begin position="270"/>
        <end position="289"/>
    </location>
</feature>
<reference evidence="2" key="1">
    <citation type="journal article" date="2020" name="mSystems">
        <title>Genome- and Community-Level Interaction Insights into Carbon Utilization and Element Cycling Functions of Hydrothermarchaeota in Hydrothermal Sediment.</title>
        <authorList>
            <person name="Zhou Z."/>
            <person name="Liu Y."/>
            <person name="Xu W."/>
            <person name="Pan J."/>
            <person name="Luo Z.H."/>
            <person name="Li M."/>
        </authorList>
    </citation>
    <scope>NUCLEOTIDE SEQUENCE [LARGE SCALE GENOMIC DNA]</scope>
    <source>
        <strain evidence="2">SpSt-374</strain>
    </source>
</reference>
<name>A0A7C3ZHD5_9CYAN</name>
<keyword evidence="1" id="KW-0472">Membrane</keyword>
<feature type="transmembrane region" description="Helical" evidence="1">
    <location>
        <begin position="384"/>
        <end position="404"/>
    </location>
</feature>
<feature type="transmembrane region" description="Helical" evidence="1">
    <location>
        <begin position="165"/>
        <end position="187"/>
    </location>
</feature>
<sequence length="437" mass="46919">MKLLEPQLNQSEKMGLATLWREFLPLSLSDVAMACGDPMMTTTLAHLPDARLNIASVGVAKSLAIFFESPIIMILHASNALAPTQASRQALWRFTLLAGGGLTLLLSVLALPIIFYPVGANFLGIPTEMLSPVMQVLLLMGGWPFAIAWRRYFQGLLIYHGHSRALAHASITRLFTLGIILITGFSLHISGAFVAGGALISGVIVEAAIVTIFARRYGATLPPPTPENSPNLPHNLRGVWKFYLPLANSMMVVWGGRALLISIIARAEDATIAIAAWSAAWGLVLTIANSTRMVQQMVIKYRHQLPDRQLLTFALSVGGACSALLLLMSITPIGEQIVQSFIGNDLTLVKSIKPVLFFCSCVPLLVALQNATQGFLVSEGRTGHLNLATWLGTGVLLSTATLAISSGLNGAISAAIAMIAGMCCEIICLRWKRRATK</sequence>
<feature type="transmembrane region" description="Helical" evidence="1">
    <location>
        <begin position="410"/>
        <end position="431"/>
    </location>
</feature>
<gene>
    <name evidence="2" type="ORF">ENR15_00515</name>
</gene>
<proteinExistence type="predicted"/>
<accession>A0A7C3ZHD5</accession>
<feature type="transmembrane region" description="Helical" evidence="1">
    <location>
        <begin position="193"/>
        <end position="214"/>
    </location>
</feature>
<comment type="caution">
    <text evidence="2">The sequence shown here is derived from an EMBL/GenBank/DDBJ whole genome shotgun (WGS) entry which is preliminary data.</text>
</comment>
<feature type="transmembrane region" description="Helical" evidence="1">
    <location>
        <begin position="94"/>
        <end position="116"/>
    </location>
</feature>
<organism evidence="2">
    <name type="scientific">Planktothricoides sp. SpSt-374</name>
    <dbReference type="NCBI Taxonomy" id="2282167"/>
    <lineage>
        <taxon>Bacteria</taxon>
        <taxon>Bacillati</taxon>
        <taxon>Cyanobacteriota</taxon>
        <taxon>Cyanophyceae</taxon>
        <taxon>Oscillatoriophycideae</taxon>
        <taxon>Oscillatoriales</taxon>
        <taxon>Oscillatoriaceae</taxon>
        <taxon>Planktothricoides</taxon>
    </lineage>
</organism>
<evidence type="ECO:0000313" key="2">
    <source>
        <dbReference type="EMBL" id="HGF99182.1"/>
    </source>
</evidence>
<keyword evidence="1" id="KW-0812">Transmembrane</keyword>
<feature type="transmembrane region" description="Helical" evidence="1">
    <location>
        <begin position="136"/>
        <end position="153"/>
    </location>
</feature>
<evidence type="ECO:0000256" key="1">
    <source>
        <dbReference type="SAM" id="Phobius"/>
    </source>
</evidence>
<feature type="transmembrane region" description="Helical" evidence="1">
    <location>
        <begin position="310"/>
        <end position="334"/>
    </location>
</feature>
<protein>
    <recommendedName>
        <fullName evidence="3">Lipopolysaccharide biosynthesis protein</fullName>
    </recommendedName>
</protein>
<evidence type="ECO:0008006" key="3">
    <source>
        <dbReference type="Google" id="ProtNLM"/>
    </source>
</evidence>
<keyword evidence="1" id="KW-1133">Transmembrane helix</keyword>
<feature type="transmembrane region" description="Helical" evidence="1">
    <location>
        <begin position="242"/>
        <end position="264"/>
    </location>
</feature>